<dbReference type="InterPro" id="IPR041657">
    <property type="entry name" value="HTH_17"/>
</dbReference>
<dbReference type="Proteomes" id="UP001344632">
    <property type="component" value="Unassembled WGS sequence"/>
</dbReference>
<feature type="domain" description="Helix-turn-helix" evidence="1">
    <location>
        <begin position="14"/>
        <end position="62"/>
    </location>
</feature>
<proteinExistence type="predicted"/>
<name>A0ABU6GPN3_9BACL</name>
<sequence length="69" mass="7979">MNQLHQNDELPPVLQVTDIQNFLKIGKKQAYELCNSGQFHVVRVGRLIKVSREVFINWLNGNTDEKQGE</sequence>
<dbReference type="Pfam" id="PF12728">
    <property type="entry name" value="HTH_17"/>
    <property type="match status" value="1"/>
</dbReference>
<comment type="caution">
    <text evidence="2">The sequence shown here is derived from an EMBL/GenBank/DDBJ whole genome shotgun (WGS) entry which is preliminary data.</text>
</comment>
<reference evidence="2 3" key="1">
    <citation type="submission" date="2023-03" db="EMBL/GenBank/DDBJ databases">
        <title>Bacillus Genome Sequencing.</title>
        <authorList>
            <person name="Dunlap C."/>
        </authorList>
    </citation>
    <scope>NUCLEOTIDE SEQUENCE [LARGE SCALE GENOMIC DNA]</scope>
    <source>
        <strain evidence="2 3">BD-525</strain>
    </source>
</reference>
<evidence type="ECO:0000313" key="3">
    <source>
        <dbReference type="Proteomes" id="UP001344632"/>
    </source>
</evidence>
<accession>A0ABU6GPN3</accession>
<protein>
    <submittedName>
        <fullName evidence="2">Helix-turn-helix domain-containing protein</fullName>
    </submittedName>
</protein>
<evidence type="ECO:0000313" key="2">
    <source>
        <dbReference type="EMBL" id="MEC0241686.1"/>
    </source>
</evidence>
<evidence type="ECO:0000259" key="1">
    <source>
        <dbReference type="Pfam" id="PF12728"/>
    </source>
</evidence>
<dbReference type="EMBL" id="JARLKZ010000014">
    <property type="protein sequence ID" value="MEC0241686.1"/>
    <property type="molecule type" value="Genomic_DNA"/>
</dbReference>
<organism evidence="2 3">
    <name type="scientific">Paenibacillus dokdonensis</name>
    <dbReference type="NCBI Taxonomy" id="2567944"/>
    <lineage>
        <taxon>Bacteria</taxon>
        <taxon>Bacillati</taxon>
        <taxon>Bacillota</taxon>
        <taxon>Bacilli</taxon>
        <taxon>Bacillales</taxon>
        <taxon>Paenibacillaceae</taxon>
        <taxon>Paenibacillus</taxon>
    </lineage>
</organism>
<keyword evidence="3" id="KW-1185">Reference proteome</keyword>
<gene>
    <name evidence="2" type="ORF">P4H66_17875</name>
</gene>
<dbReference type="RefSeq" id="WP_326089354.1">
    <property type="nucleotide sequence ID" value="NZ_JARLKZ010000014.1"/>
</dbReference>